<evidence type="ECO:0000313" key="2">
    <source>
        <dbReference type="EMBL" id="RAK62876.1"/>
    </source>
</evidence>
<dbReference type="RefSeq" id="WP_111277887.1">
    <property type="nucleotide sequence ID" value="NZ_QFYS01000010.1"/>
</dbReference>
<dbReference type="PRINTS" id="PR00111">
    <property type="entry name" value="ABHYDROLASE"/>
</dbReference>
<dbReference type="PANTHER" id="PTHR43798:SF33">
    <property type="entry name" value="HYDROLASE, PUTATIVE (AFU_ORTHOLOGUE AFUA_2G14860)-RELATED"/>
    <property type="match status" value="1"/>
</dbReference>
<gene>
    <name evidence="2" type="ORF">DJ019_18535</name>
</gene>
<dbReference type="GO" id="GO:0016787">
    <property type="term" value="F:hydrolase activity"/>
    <property type="evidence" value="ECO:0007669"/>
    <property type="project" value="UniProtKB-KW"/>
</dbReference>
<dbReference type="Pfam" id="PF00561">
    <property type="entry name" value="Abhydrolase_1"/>
    <property type="match status" value="1"/>
</dbReference>
<dbReference type="SUPFAM" id="SSF53474">
    <property type="entry name" value="alpha/beta-Hydrolases"/>
    <property type="match status" value="1"/>
</dbReference>
<proteinExistence type="predicted"/>
<comment type="caution">
    <text evidence="2">The sequence shown here is derived from an EMBL/GenBank/DDBJ whole genome shotgun (WGS) entry which is preliminary data.</text>
</comment>
<sequence>MSVALTGCLARDIPYATLEARYASSASRYMDLPSGLRVHYRDEGPREAPVVVLAHGFSASLHAWEPWVARLGGEYRIVTLDLPGHGLTRAPADFQASTDRSVAVVDQLTRRLGIERFVVGGNSMGGGVAWNYALAHPDRVRGLILVDAAGWPDPERSREGSPLVFKLLGNPVGRTILRNADPGLMAEKGLKQAYGDERLVTPELVTRYVELARAPGHRAILTSGRSAPARTVTPETFKAIRAPTLVMTGEKDTVIPAAHARGFASAIPGAKLVTYPEGGHVPMEQLPDQTAADARAFLQSLQDQAGAPTRGVASR</sequence>
<keyword evidence="3" id="KW-1185">Reference proteome</keyword>
<reference evidence="2 3" key="1">
    <citation type="submission" date="2018-05" db="EMBL/GenBank/DDBJ databases">
        <authorList>
            <person name="Lanie J.A."/>
            <person name="Ng W.-L."/>
            <person name="Kazmierczak K.M."/>
            <person name="Andrzejewski T.M."/>
            <person name="Davidsen T.M."/>
            <person name="Wayne K.J."/>
            <person name="Tettelin H."/>
            <person name="Glass J.I."/>
            <person name="Rusch D."/>
            <person name="Podicherti R."/>
            <person name="Tsui H.-C.T."/>
            <person name="Winkler M.E."/>
        </authorList>
    </citation>
    <scope>NUCLEOTIDE SEQUENCE [LARGE SCALE GENOMIC DNA]</scope>
    <source>
        <strain evidence="2 3">BUT-10</strain>
    </source>
</reference>
<name>A0A328BAI5_9CAUL</name>
<dbReference type="GO" id="GO:0016020">
    <property type="term" value="C:membrane"/>
    <property type="evidence" value="ECO:0007669"/>
    <property type="project" value="TreeGrafter"/>
</dbReference>
<dbReference type="EMBL" id="QFYS01000010">
    <property type="protein sequence ID" value="RAK62876.1"/>
    <property type="molecule type" value="Genomic_DNA"/>
</dbReference>
<dbReference type="InterPro" id="IPR000073">
    <property type="entry name" value="AB_hydrolase_1"/>
</dbReference>
<organism evidence="2 3">
    <name type="scientific">Phenylobacterium kunshanense</name>
    <dbReference type="NCBI Taxonomy" id="1445034"/>
    <lineage>
        <taxon>Bacteria</taxon>
        <taxon>Pseudomonadati</taxon>
        <taxon>Pseudomonadota</taxon>
        <taxon>Alphaproteobacteria</taxon>
        <taxon>Caulobacterales</taxon>
        <taxon>Caulobacteraceae</taxon>
        <taxon>Phenylobacterium</taxon>
    </lineage>
</organism>
<dbReference type="OrthoDB" id="9799612at2"/>
<dbReference type="InterPro" id="IPR029058">
    <property type="entry name" value="AB_hydrolase_fold"/>
</dbReference>
<dbReference type="InterPro" id="IPR050266">
    <property type="entry name" value="AB_hydrolase_sf"/>
</dbReference>
<dbReference type="Gene3D" id="3.40.50.1820">
    <property type="entry name" value="alpha/beta hydrolase"/>
    <property type="match status" value="1"/>
</dbReference>
<dbReference type="InterPro" id="IPR000639">
    <property type="entry name" value="Epox_hydrolase-like"/>
</dbReference>
<evidence type="ECO:0000313" key="3">
    <source>
        <dbReference type="Proteomes" id="UP000249524"/>
    </source>
</evidence>
<evidence type="ECO:0000259" key="1">
    <source>
        <dbReference type="Pfam" id="PF00561"/>
    </source>
</evidence>
<keyword evidence="2" id="KW-0378">Hydrolase</keyword>
<protein>
    <submittedName>
        <fullName evidence="2">Alpha/beta hydrolase</fullName>
    </submittedName>
</protein>
<accession>A0A328BAI5</accession>
<dbReference type="PANTHER" id="PTHR43798">
    <property type="entry name" value="MONOACYLGLYCEROL LIPASE"/>
    <property type="match status" value="1"/>
</dbReference>
<dbReference type="PRINTS" id="PR00412">
    <property type="entry name" value="EPOXHYDRLASE"/>
</dbReference>
<dbReference type="AlphaFoldDB" id="A0A328BAI5"/>
<dbReference type="Proteomes" id="UP000249524">
    <property type="component" value="Unassembled WGS sequence"/>
</dbReference>
<feature type="domain" description="AB hydrolase-1" evidence="1">
    <location>
        <begin position="49"/>
        <end position="283"/>
    </location>
</feature>